<dbReference type="AlphaFoldDB" id="F2KT37"/>
<evidence type="ECO:0000313" key="2">
    <source>
        <dbReference type="Proteomes" id="UP000008136"/>
    </source>
</evidence>
<keyword evidence="2" id="KW-1185">Reference proteome</keyword>
<dbReference type="RefSeq" id="WP_013683731.1">
    <property type="nucleotide sequence ID" value="NC_015320.1"/>
</dbReference>
<dbReference type="STRING" id="693661.Arcve_1056"/>
<dbReference type="Proteomes" id="UP000008136">
    <property type="component" value="Chromosome"/>
</dbReference>
<dbReference type="OrthoDB" id="50318at2157"/>
<dbReference type="eggNOG" id="arCOG10232">
    <property type="taxonomic scope" value="Archaea"/>
</dbReference>
<accession>F2KT37</accession>
<dbReference type="EMBL" id="CP002588">
    <property type="protein sequence ID" value="AEA47067.1"/>
    <property type="molecule type" value="Genomic_DNA"/>
</dbReference>
<dbReference type="KEGG" id="ave:Arcve_1056"/>
<gene>
    <name evidence="1" type="ordered locus">Arcve_1056</name>
</gene>
<reference evidence="1 2" key="1">
    <citation type="submission" date="2011-03" db="EMBL/GenBank/DDBJ databases">
        <title>The complete genome of Archaeoglobus veneficus SNP6.</title>
        <authorList>
            <consortium name="US DOE Joint Genome Institute (JGI-PGF)"/>
            <person name="Lucas S."/>
            <person name="Copeland A."/>
            <person name="Lapidus A."/>
            <person name="Bruce D."/>
            <person name="Goodwin L."/>
            <person name="Pitluck S."/>
            <person name="Kyrpides N."/>
            <person name="Mavromatis K."/>
            <person name="Pagani I."/>
            <person name="Ivanova N."/>
            <person name="Mikhailova N."/>
            <person name="Lu M."/>
            <person name="Detter J.C."/>
            <person name="Tapia R."/>
            <person name="Han C."/>
            <person name="Land M."/>
            <person name="Hauser L."/>
            <person name="Markowitz V."/>
            <person name="Cheng J.-F."/>
            <person name="Hugenholtz P."/>
            <person name="Woyke T."/>
            <person name="Wu D."/>
            <person name="Spring S."/>
            <person name="Brambilla E."/>
            <person name="Klenk H.-P."/>
            <person name="Eisen J.A."/>
        </authorList>
    </citation>
    <scope>NUCLEOTIDE SEQUENCE [LARGE SCALE GENOMIC DNA]</scope>
    <source>
        <strain>SNP6</strain>
    </source>
</reference>
<protein>
    <submittedName>
        <fullName evidence="1">Uncharacterized protein</fullName>
    </submittedName>
</protein>
<dbReference type="HOGENOM" id="CLU_1567053_0_0_2"/>
<proteinExistence type="predicted"/>
<name>F2KT37_ARCVS</name>
<sequence length="170" mass="20167">MRITIDLPPDIEKALMEKCEKAKVSPSDFILSLLDWYFLKRKKDTGNVNEFIRIASQCAAERVKYCKYSDGRHCAREVFSDILEEREPEPIVPYKCLFCPYFVDRRAKKAREIERDLVDRTYDIARLAAKLVVELYGDRLGYRPKLPLEEMEEKEKKISKQEVKRLLDNW</sequence>
<dbReference type="GeneID" id="10394169"/>
<organism evidence="1 2">
    <name type="scientific">Archaeoglobus veneficus (strain DSM 11195 / SNP6)</name>
    <dbReference type="NCBI Taxonomy" id="693661"/>
    <lineage>
        <taxon>Archaea</taxon>
        <taxon>Methanobacteriati</taxon>
        <taxon>Methanobacteriota</taxon>
        <taxon>Archaeoglobi</taxon>
        <taxon>Archaeoglobales</taxon>
        <taxon>Archaeoglobaceae</taxon>
        <taxon>Archaeoglobus</taxon>
    </lineage>
</organism>
<evidence type="ECO:0000313" key="1">
    <source>
        <dbReference type="EMBL" id="AEA47067.1"/>
    </source>
</evidence>